<evidence type="ECO:0000313" key="2">
    <source>
        <dbReference type="Proteomes" id="UP000619265"/>
    </source>
</evidence>
<protein>
    <submittedName>
        <fullName evidence="1">Uncharacterized protein</fullName>
    </submittedName>
</protein>
<evidence type="ECO:0000313" key="1">
    <source>
        <dbReference type="EMBL" id="KAF5480180.1"/>
    </source>
</evidence>
<name>A0A833YEC1_JUGRE</name>
<dbReference type="AlphaFoldDB" id="A0A833YEC1"/>
<sequence length="125" mass="14057">MVVVTYKTKVGSGRMHPDLAFFAMLFILLSAYCCSASVIVKSNNSFRCSGHLDECLFEEELELGLLMNPYASRMLEIHYPRPKTDVPGEPAIACGHSKDPYNVCIKKILSEHHLCILNNMFKRGC</sequence>
<reference evidence="1" key="2">
    <citation type="submission" date="2020-03" db="EMBL/GenBank/DDBJ databases">
        <title>Walnut 2.0.</title>
        <authorList>
            <person name="Marrano A."/>
            <person name="Britton M."/>
            <person name="Zimin A.V."/>
            <person name="Zaini P.A."/>
            <person name="Workman R."/>
            <person name="Puiu D."/>
            <person name="Bianco L."/>
            <person name="Allen B.J."/>
            <person name="Troggio M."/>
            <person name="Leslie C.A."/>
            <person name="Timp W."/>
            <person name="Dendekar A."/>
            <person name="Salzberg S.L."/>
            <person name="Neale D.B."/>
        </authorList>
    </citation>
    <scope>NUCLEOTIDE SEQUENCE</scope>
    <source>
        <tissue evidence="1">Leaves</tissue>
    </source>
</reference>
<dbReference type="Gramene" id="Jr01_10170_p1">
    <property type="protein sequence ID" value="cds.Jr01_10170_p1"/>
    <property type="gene ID" value="Jr01_10170"/>
</dbReference>
<proteinExistence type="predicted"/>
<reference evidence="1" key="1">
    <citation type="submission" date="2015-10" db="EMBL/GenBank/DDBJ databases">
        <authorList>
            <person name="Martinez-Garcia P.J."/>
            <person name="Crepeau M.W."/>
            <person name="Puiu D."/>
            <person name="Gonzalez-Ibeas D."/>
            <person name="Whalen J."/>
            <person name="Stevens K."/>
            <person name="Paul R."/>
            <person name="Butterfield T."/>
            <person name="Britton M."/>
            <person name="Reagan R."/>
            <person name="Chakraborty S."/>
            <person name="Walawage S.L."/>
            <person name="Vasquez-Gross H.A."/>
            <person name="Cardeno C."/>
            <person name="Famula R."/>
            <person name="Pratt K."/>
            <person name="Kuruganti S."/>
            <person name="Aradhya M.K."/>
            <person name="Leslie C.A."/>
            <person name="Dandekar A.M."/>
            <person name="Salzberg S.L."/>
            <person name="Wegrzyn J.L."/>
            <person name="Langley C.H."/>
            <person name="Neale D.B."/>
        </authorList>
    </citation>
    <scope>NUCLEOTIDE SEQUENCE</scope>
    <source>
        <tissue evidence="1">Leaves</tissue>
    </source>
</reference>
<comment type="caution">
    <text evidence="1">The sequence shown here is derived from an EMBL/GenBank/DDBJ whole genome shotgun (WGS) entry which is preliminary data.</text>
</comment>
<gene>
    <name evidence="1" type="ORF">F2P56_000946</name>
</gene>
<organism evidence="1 2">
    <name type="scientific">Juglans regia</name>
    <name type="common">English walnut</name>
    <dbReference type="NCBI Taxonomy" id="51240"/>
    <lineage>
        <taxon>Eukaryota</taxon>
        <taxon>Viridiplantae</taxon>
        <taxon>Streptophyta</taxon>
        <taxon>Embryophyta</taxon>
        <taxon>Tracheophyta</taxon>
        <taxon>Spermatophyta</taxon>
        <taxon>Magnoliopsida</taxon>
        <taxon>eudicotyledons</taxon>
        <taxon>Gunneridae</taxon>
        <taxon>Pentapetalae</taxon>
        <taxon>rosids</taxon>
        <taxon>fabids</taxon>
        <taxon>Fagales</taxon>
        <taxon>Juglandaceae</taxon>
        <taxon>Juglans</taxon>
    </lineage>
</organism>
<dbReference type="EMBL" id="LIHL02000001">
    <property type="protein sequence ID" value="KAF5480180.1"/>
    <property type="molecule type" value="Genomic_DNA"/>
</dbReference>
<dbReference type="Proteomes" id="UP000619265">
    <property type="component" value="Unassembled WGS sequence"/>
</dbReference>
<accession>A0A833YEC1</accession>